<organism evidence="1 2">
    <name type="scientific">Rhodococcus opacus</name>
    <name type="common">Nocardia opaca</name>
    <dbReference type="NCBI Taxonomy" id="37919"/>
    <lineage>
        <taxon>Bacteria</taxon>
        <taxon>Bacillati</taxon>
        <taxon>Actinomycetota</taxon>
        <taxon>Actinomycetes</taxon>
        <taxon>Mycobacteriales</taxon>
        <taxon>Nocardiaceae</taxon>
        <taxon>Rhodococcus</taxon>
    </lineage>
</organism>
<dbReference type="AlphaFoldDB" id="A0A1B1JY54"/>
<accession>A0A1B1JY54</accession>
<protein>
    <submittedName>
        <fullName evidence="1">Uncharacterized protein</fullName>
    </submittedName>
</protein>
<dbReference type="Proteomes" id="UP000186108">
    <property type="component" value="Chromosome"/>
</dbReference>
<gene>
    <name evidence="1" type="ORF">R1CP_02675</name>
</gene>
<dbReference type="EMBL" id="CP009111">
    <property type="protein sequence ID" value="ANS25282.1"/>
    <property type="molecule type" value="Genomic_DNA"/>
</dbReference>
<dbReference type="RefSeq" id="WP_231137797.1">
    <property type="nucleotide sequence ID" value="NZ_CP009111.1"/>
</dbReference>
<evidence type="ECO:0000313" key="2">
    <source>
        <dbReference type="Proteomes" id="UP000186108"/>
    </source>
</evidence>
<evidence type="ECO:0000313" key="1">
    <source>
        <dbReference type="EMBL" id="ANS25282.1"/>
    </source>
</evidence>
<reference evidence="1 2" key="1">
    <citation type="submission" date="2014-07" db="EMBL/GenBank/DDBJ databases">
        <authorList>
            <person name="Zhang J.E."/>
            <person name="Yang H."/>
            <person name="Guo J."/>
            <person name="Deng Z."/>
            <person name="Luo H."/>
            <person name="Luo M."/>
            <person name="Zhao B."/>
        </authorList>
    </citation>
    <scope>NUCLEOTIDE SEQUENCE [LARGE SCALE GENOMIC DNA]</scope>
    <source>
        <strain evidence="1 2">1CP</strain>
    </source>
</reference>
<proteinExistence type="predicted"/>
<sequence length="55" mass="5954">MVAEHPNVFRFLASGELKQDGAGSALSLDAFLRRDGLELDPTDPLYLALARINAP</sequence>
<dbReference type="PATRIC" id="fig|37919.13.peg.539"/>
<name>A0A1B1JY54_RHOOP</name>